<dbReference type="RefSeq" id="WP_349240730.1">
    <property type="nucleotide sequence ID" value="NZ_JAVTTO010000001.1"/>
</dbReference>
<dbReference type="InterPro" id="IPR001466">
    <property type="entry name" value="Beta-lactam-related"/>
</dbReference>
<dbReference type="PANTHER" id="PTHR46825">
    <property type="entry name" value="D-ALANYL-D-ALANINE-CARBOXYPEPTIDASE/ENDOPEPTIDASE AMPH"/>
    <property type="match status" value="1"/>
</dbReference>
<proteinExistence type="predicted"/>
<gene>
    <name evidence="2" type="ORF">RQM59_03785</name>
</gene>
<keyword evidence="2" id="KW-0378">Hydrolase</keyword>
<dbReference type="GO" id="GO:0016787">
    <property type="term" value="F:hydrolase activity"/>
    <property type="evidence" value="ECO:0007669"/>
    <property type="project" value="UniProtKB-KW"/>
</dbReference>
<dbReference type="PANTHER" id="PTHR46825:SF12">
    <property type="entry name" value="PENICILLIN-BINDING PROTEIN 4"/>
    <property type="match status" value="1"/>
</dbReference>
<name>A0ABU3LCN7_9FLAO</name>
<dbReference type="InterPro" id="IPR012338">
    <property type="entry name" value="Beta-lactam/transpept-like"/>
</dbReference>
<dbReference type="SUPFAM" id="SSF56601">
    <property type="entry name" value="beta-lactamase/transpeptidase-like"/>
    <property type="match status" value="1"/>
</dbReference>
<dbReference type="Pfam" id="PF00144">
    <property type="entry name" value="Beta-lactamase"/>
    <property type="match status" value="1"/>
</dbReference>
<dbReference type="Gene3D" id="3.40.710.10">
    <property type="entry name" value="DD-peptidase/beta-lactamase superfamily"/>
    <property type="match status" value="1"/>
</dbReference>
<reference evidence="2 3" key="1">
    <citation type="submission" date="2023-09" db="EMBL/GenBank/DDBJ databases">
        <title>Novel taxa isolated from Blanes Bay.</title>
        <authorList>
            <person name="Rey-Velasco X."/>
            <person name="Lucena T."/>
        </authorList>
    </citation>
    <scope>NUCLEOTIDE SEQUENCE [LARGE SCALE GENOMIC DNA]</scope>
    <source>
        <strain evidence="2 3">S356</strain>
    </source>
</reference>
<organism evidence="2 3">
    <name type="scientific">Asprobacillus argus</name>
    <dbReference type="NCBI Taxonomy" id="3076534"/>
    <lineage>
        <taxon>Bacteria</taxon>
        <taxon>Pseudomonadati</taxon>
        <taxon>Bacteroidota</taxon>
        <taxon>Flavobacteriia</taxon>
        <taxon>Flavobacteriales</taxon>
        <taxon>Flavobacteriaceae</taxon>
        <taxon>Asprobacillus</taxon>
    </lineage>
</organism>
<dbReference type="InterPro" id="IPR050491">
    <property type="entry name" value="AmpC-like"/>
</dbReference>
<accession>A0ABU3LCN7</accession>
<protein>
    <submittedName>
        <fullName evidence="2">Serine hydrolase domain-containing protein</fullName>
        <ecNumber evidence="2">3.1.1.103</ecNumber>
    </submittedName>
</protein>
<sequence>MEHYKVPGIAIVIIKDGKIVLNKGYGISRSDDSIRVSTKTLFQAGSIAKSITAPGVIRLGEKGILDLDRNIDEYIKNWNLPKNPYKKPVTLRMLLSHTSGMINNNYKGFPQNEDVPSLNMVLDGIGKYKPAQLDTVPGVRYQYSNVGYGVIQRIVEDVVGKPFEIVMEEEVFMPFDMTHSTFERRRKGNDENISYAYNRKGEIVPGYWYNAGIKASGGLWTTAEDLAKFMMNMQQEFSKRALLEMITPVKATYGLGFNVKGEKDTVAFYHSGKNVGYTNFMIGYVQQGDGVIVLTNADNGGYLFSEIIRGISDLNQWDFMKPKELETVNIKKEVLDVYVGTYELTLGVDLYTLKVERDGSHLKLIDLDENNEEYPLRALSETKFRDINDGEKVDFIKDKEGNIILLWDEQYRFKRKETVKEN</sequence>
<evidence type="ECO:0000259" key="1">
    <source>
        <dbReference type="Pfam" id="PF00144"/>
    </source>
</evidence>
<dbReference type="EMBL" id="JAVTTO010000001">
    <property type="protein sequence ID" value="MDT7831486.1"/>
    <property type="molecule type" value="Genomic_DNA"/>
</dbReference>
<dbReference type="Proteomes" id="UP001257277">
    <property type="component" value="Unassembled WGS sequence"/>
</dbReference>
<feature type="domain" description="Beta-lactamase-related" evidence="1">
    <location>
        <begin position="1"/>
        <end position="300"/>
    </location>
</feature>
<comment type="caution">
    <text evidence="2">The sequence shown here is derived from an EMBL/GenBank/DDBJ whole genome shotgun (WGS) entry which is preliminary data.</text>
</comment>
<evidence type="ECO:0000313" key="2">
    <source>
        <dbReference type="EMBL" id="MDT7831486.1"/>
    </source>
</evidence>
<dbReference type="EC" id="3.1.1.103" evidence="2"/>
<keyword evidence="3" id="KW-1185">Reference proteome</keyword>
<evidence type="ECO:0000313" key="3">
    <source>
        <dbReference type="Proteomes" id="UP001257277"/>
    </source>
</evidence>